<gene>
    <name evidence="1" type="ORF">ACI2L5_04075</name>
</gene>
<evidence type="ECO:0000313" key="2">
    <source>
        <dbReference type="Proteomes" id="UP001620295"/>
    </source>
</evidence>
<comment type="caution">
    <text evidence="1">The sequence shown here is derived from an EMBL/GenBank/DDBJ whole genome shotgun (WGS) entry which is preliminary data.</text>
</comment>
<keyword evidence="2" id="KW-1185">Reference proteome</keyword>
<reference evidence="1 2" key="1">
    <citation type="submission" date="2024-11" db="EMBL/GenBank/DDBJ databases">
        <title>The Natural Products Discovery Center: Release of the First 8490 Sequenced Strains for Exploring Actinobacteria Biosynthetic Diversity.</title>
        <authorList>
            <person name="Kalkreuter E."/>
            <person name="Kautsar S.A."/>
            <person name="Yang D."/>
            <person name="Bader C.D."/>
            <person name="Teijaro C.N."/>
            <person name="Fluegel L."/>
            <person name="Davis C.M."/>
            <person name="Simpson J.R."/>
            <person name="Lauterbach L."/>
            <person name="Steele A.D."/>
            <person name="Gui C."/>
            <person name="Meng S."/>
            <person name="Li G."/>
            <person name="Viehrig K."/>
            <person name="Ye F."/>
            <person name="Su P."/>
            <person name="Kiefer A.F."/>
            <person name="Nichols A."/>
            <person name="Cepeda A.J."/>
            <person name="Yan W."/>
            <person name="Fan B."/>
            <person name="Jiang Y."/>
            <person name="Adhikari A."/>
            <person name="Zheng C.-J."/>
            <person name="Schuster L."/>
            <person name="Cowan T.M."/>
            <person name="Smanski M.J."/>
            <person name="Chevrette M.G."/>
            <person name="De Carvalho L.P.S."/>
            <person name="Shen B."/>
        </authorList>
    </citation>
    <scope>NUCLEOTIDE SEQUENCE [LARGE SCALE GENOMIC DNA]</scope>
    <source>
        <strain evidence="1 2">NPDC020863</strain>
    </source>
</reference>
<proteinExistence type="predicted"/>
<dbReference type="RefSeq" id="WP_358637943.1">
    <property type="nucleotide sequence ID" value="NZ_JBFACG010000006.1"/>
</dbReference>
<name>A0ABW8LIA1_9ACTN</name>
<sequence>MLGAGHQPPGAAWAGTASGSVCLDFSQLAELISALAGTGPVVGLDAAVYDPDLDPDGAYAAPTVDCIASALTQLATVETHA</sequence>
<accession>A0ABW8LIA1</accession>
<dbReference type="EMBL" id="JBJDQH010000001">
    <property type="protein sequence ID" value="MFK4264101.1"/>
    <property type="molecule type" value="Genomic_DNA"/>
</dbReference>
<dbReference type="InterPro" id="IPR023696">
    <property type="entry name" value="Ureohydrolase_dom_sf"/>
</dbReference>
<protein>
    <recommendedName>
        <fullName evidence="3">Arginase</fullName>
    </recommendedName>
</protein>
<dbReference type="Proteomes" id="UP001620295">
    <property type="component" value="Unassembled WGS sequence"/>
</dbReference>
<evidence type="ECO:0000313" key="1">
    <source>
        <dbReference type="EMBL" id="MFK4264101.1"/>
    </source>
</evidence>
<dbReference type="Gene3D" id="3.40.800.10">
    <property type="entry name" value="Ureohydrolase domain"/>
    <property type="match status" value="1"/>
</dbReference>
<evidence type="ECO:0008006" key="3">
    <source>
        <dbReference type="Google" id="ProtNLM"/>
    </source>
</evidence>
<organism evidence="1 2">
    <name type="scientific">Streptomyces milbemycinicus</name>
    <dbReference type="NCBI Taxonomy" id="476552"/>
    <lineage>
        <taxon>Bacteria</taxon>
        <taxon>Bacillati</taxon>
        <taxon>Actinomycetota</taxon>
        <taxon>Actinomycetes</taxon>
        <taxon>Kitasatosporales</taxon>
        <taxon>Streptomycetaceae</taxon>
        <taxon>Streptomyces</taxon>
    </lineage>
</organism>
<dbReference type="SUPFAM" id="SSF52768">
    <property type="entry name" value="Arginase/deacetylase"/>
    <property type="match status" value="1"/>
</dbReference>